<dbReference type="Pfam" id="PF21095">
    <property type="entry name" value="CarD_C"/>
    <property type="match status" value="1"/>
</dbReference>
<dbReference type="RefSeq" id="WP_015725144.1">
    <property type="nucleotide sequence ID" value="NC_014972.1"/>
</dbReference>
<dbReference type="KEGG" id="dpr:Despr_2480"/>
<reference evidence="2 3" key="1">
    <citation type="journal article" date="2011" name="Stand. Genomic Sci.">
        <title>Complete genome sequence of Desulfobulbus propionicus type strain (1pr3).</title>
        <authorList>
            <person name="Pagani I."/>
            <person name="Lapidus A."/>
            <person name="Nolan M."/>
            <person name="Lucas S."/>
            <person name="Hammon N."/>
            <person name="Deshpande S."/>
            <person name="Cheng J.F."/>
            <person name="Chertkov O."/>
            <person name="Davenport K."/>
            <person name="Tapia R."/>
            <person name="Han C."/>
            <person name="Goodwin L."/>
            <person name="Pitluck S."/>
            <person name="Liolios K."/>
            <person name="Mavromatis K."/>
            <person name="Ivanova N."/>
            <person name="Mikhailova N."/>
            <person name="Pati A."/>
            <person name="Chen A."/>
            <person name="Palaniappan K."/>
            <person name="Land M."/>
            <person name="Hauser L."/>
            <person name="Chang Y.J."/>
            <person name="Jeffries C.D."/>
            <person name="Detter J.C."/>
            <person name="Brambilla E."/>
            <person name="Kannan K.P."/>
            <person name="Djao O.D."/>
            <person name="Rohde M."/>
            <person name="Pukall R."/>
            <person name="Spring S."/>
            <person name="Goker M."/>
            <person name="Sikorski J."/>
            <person name="Woyke T."/>
            <person name="Bristow J."/>
            <person name="Eisen J.A."/>
            <person name="Markowitz V."/>
            <person name="Hugenholtz P."/>
            <person name="Kyrpides N.C."/>
            <person name="Klenk H.P."/>
        </authorList>
    </citation>
    <scope>NUCLEOTIDE SEQUENCE [LARGE SCALE GENOMIC DNA]</scope>
    <source>
        <strain evidence="3">ATCC 33891 / DSM 2032 / 1pr3</strain>
    </source>
</reference>
<dbReference type="PANTHER" id="PTHR38447">
    <property type="entry name" value="TRANSCRIPTION FACTOR YDEB-RELATED"/>
    <property type="match status" value="1"/>
</dbReference>
<evidence type="ECO:0000259" key="1">
    <source>
        <dbReference type="SMART" id="SM01058"/>
    </source>
</evidence>
<dbReference type="InterPro" id="IPR042215">
    <property type="entry name" value="CarD-like_C"/>
</dbReference>
<dbReference type="Proteomes" id="UP000006365">
    <property type="component" value="Chromosome"/>
</dbReference>
<dbReference type="InterPro" id="IPR036101">
    <property type="entry name" value="CarD-like/TRCF_RID_sf"/>
</dbReference>
<evidence type="ECO:0000313" key="3">
    <source>
        <dbReference type="Proteomes" id="UP000006365"/>
    </source>
</evidence>
<protein>
    <submittedName>
        <fullName evidence="2">Transcriptional regulator, CarD family</fullName>
    </submittedName>
</protein>
<dbReference type="PANTHER" id="PTHR38447:SF1">
    <property type="entry name" value="RNA POLYMERASE-BINDING TRANSCRIPTION FACTOR CARD"/>
    <property type="match status" value="1"/>
</dbReference>
<dbReference type="SMART" id="SM01058">
    <property type="entry name" value="CarD_TRCF"/>
    <property type="match status" value="1"/>
</dbReference>
<evidence type="ECO:0000313" key="2">
    <source>
        <dbReference type="EMBL" id="ADW18618.1"/>
    </source>
</evidence>
<dbReference type="GO" id="GO:0009303">
    <property type="term" value="P:rRNA transcription"/>
    <property type="evidence" value="ECO:0007669"/>
    <property type="project" value="TreeGrafter"/>
</dbReference>
<proteinExistence type="predicted"/>
<keyword evidence="3" id="KW-1185">Reference proteome</keyword>
<sequence length="159" mass="18039">MFSKGDMAVYPAHGVGLIEAIKTQSIGGIDQSFYVMKILDNDMTIMIPTATSANVGLRAIISGEDVPKVIDILKERDIKITAQTWNRRYREYMEKIKTGSVFEVAVVLRDLFLLKEDKDLSYGERKMLDTAKNLLVKELSLAKQMEEGMIEQQIEKLFC</sequence>
<dbReference type="EMBL" id="CP002364">
    <property type="protein sequence ID" value="ADW18618.1"/>
    <property type="molecule type" value="Genomic_DNA"/>
</dbReference>
<gene>
    <name evidence="2" type="ordered locus">Despr_2480</name>
</gene>
<dbReference type="SUPFAM" id="SSF141259">
    <property type="entry name" value="CarD-like"/>
    <property type="match status" value="1"/>
</dbReference>
<dbReference type="Gene3D" id="1.20.58.1290">
    <property type="entry name" value="CarD-like, C-terminal domain"/>
    <property type="match status" value="1"/>
</dbReference>
<dbReference type="Gene3D" id="2.40.10.170">
    <property type="match status" value="1"/>
</dbReference>
<name>A0A7U3YNG8_DESPD</name>
<accession>A0A7U3YNG8</accession>
<dbReference type="InterPro" id="IPR048792">
    <property type="entry name" value="CarD_C"/>
</dbReference>
<feature type="domain" description="CarD-like/TRCF RNAP-interacting" evidence="1">
    <location>
        <begin position="1"/>
        <end position="112"/>
    </location>
</feature>
<dbReference type="AlphaFoldDB" id="A0A7U3YNG8"/>
<organism evidence="2 3">
    <name type="scientific">Desulfobulbus propionicus (strain ATCC 33891 / DSM 2032 / VKM B-1956 / 1pr3)</name>
    <dbReference type="NCBI Taxonomy" id="577650"/>
    <lineage>
        <taxon>Bacteria</taxon>
        <taxon>Pseudomonadati</taxon>
        <taxon>Thermodesulfobacteriota</taxon>
        <taxon>Desulfobulbia</taxon>
        <taxon>Desulfobulbales</taxon>
        <taxon>Desulfobulbaceae</taxon>
        <taxon>Desulfobulbus</taxon>
    </lineage>
</organism>
<dbReference type="InterPro" id="IPR003711">
    <property type="entry name" value="CarD-like/TRCF_RID"/>
</dbReference>
<dbReference type="Pfam" id="PF02559">
    <property type="entry name" value="CarD_TRCF_RID"/>
    <property type="match status" value="1"/>
</dbReference>
<dbReference type="InterPro" id="IPR052531">
    <property type="entry name" value="CarD-like_regulator"/>
</dbReference>